<reference evidence="1" key="1">
    <citation type="submission" date="2021-02" db="EMBL/GenBank/DDBJ databases">
        <authorList>
            <person name="Nowell W R."/>
        </authorList>
    </citation>
    <scope>NUCLEOTIDE SEQUENCE</scope>
</reference>
<evidence type="ECO:0000313" key="2">
    <source>
        <dbReference type="Proteomes" id="UP000663856"/>
    </source>
</evidence>
<proteinExistence type="predicted"/>
<organism evidence="1 2">
    <name type="scientific">Rotaria magnacalcarata</name>
    <dbReference type="NCBI Taxonomy" id="392030"/>
    <lineage>
        <taxon>Eukaryota</taxon>
        <taxon>Metazoa</taxon>
        <taxon>Spiralia</taxon>
        <taxon>Gnathifera</taxon>
        <taxon>Rotifera</taxon>
        <taxon>Eurotatoria</taxon>
        <taxon>Bdelloidea</taxon>
        <taxon>Philodinida</taxon>
        <taxon>Philodinidae</taxon>
        <taxon>Rotaria</taxon>
    </lineage>
</organism>
<gene>
    <name evidence="1" type="ORF">WKI299_LOCUS30703</name>
</gene>
<comment type="caution">
    <text evidence="1">The sequence shown here is derived from an EMBL/GenBank/DDBJ whole genome shotgun (WGS) entry which is preliminary data.</text>
</comment>
<dbReference type="Proteomes" id="UP000663856">
    <property type="component" value="Unassembled WGS sequence"/>
</dbReference>
<name>A0A816XWQ6_9BILA</name>
<sequence length="359" mass="40115">MDERNLDSFKKLLFENALGNIESSPHTDKKNVDGVLRKKINIIVLKMHHINIHLVLTQILCFFMLKTETALIECEIKTITSQSVIGQTKERCLYGKCSFFTDPHLIPFASSYGGPQALYWCQEPGWQLLIGNSYVSIYILVGTSPYWIIDYVLIFPGVSPCVIIGSSTSPPLCASTTLVTSVTLSVGSSWSHFHNTKCIIVKIEKWSSFYNIYVYESYSLINLSVGLCRKWNCRKESRWVSPLPVIPKLCNIFIDAAKQRAMGDIVPNVIDMATTSCINDMQMTFDPAVAVTGLSLVLDGSAESQLDGGDTKTLFKKAAVLKHDAILNATQVANVLIYNTKELCNEQKQCLRPINNIRN</sequence>
<dbReference type="AlphaFoldDB" id="A0A816XWQ6"/>
<accession>A0A816XWQ6</accession>
<dbReference type="EMBL" id="CAJNRF010013943">
    <property type="protein sequence ID" value="CAF2153078.1"/>
    <property type="molecule type" value="Genomic_DNA"/>
</dbReference>
<protein>
    <submittedName>
        <fullName evidence="1">Uncharacterized protein</fullName>
    </submittedName>
</protein>
<evidence type="ECO:0000313" key="1">
    <source>
        <dbReference type="EMBL" id="CAF2153078.1"/>
    </source>
</evidence>